<accession>A0A9P5NC26</accession>
<keyword evidence="1" id="KW-0862">Zinc</keyword>
<sequence>LNDTGHFRELPKWRKEFKAEWKKAMKTPITMPLNEKYKPNVKKFVCTCPQFVISRFLICKHLVQQFHPVDPRFFLEVTRNRSTPFWSHRFLRPLPGTEDDIEETAPALVNDSMGLEDDYTRQNTAETDFDDDVDLDDDELVDMLDNRLHDKRKTCKEEMKDIIKVLRDFVGGLEYQVQFEDLRFLRTLEKDGAGFLRLARNCLSRERRLNSSRASSPTTWESSTTNAIFYRSRPLRE</sequence>
<organism evidence="3 4">
    <name type="scientific">Gymnopilus junonius</name>
    <name type="common">Spectacular rustgill mushroom</name>
    <name type="synonym">Gymnopilus spectabilis subsp. junonius</name>
    <dbReference type="NCBI Taxonomy" id="109634"/>
    <lineage>
        <taxon>Eukaryota</taxon>
        <taxon>Fungi</taxon>
        <taxon>Dikarya</taxon>
        <taxon>Basidiomycota</taxon>
        <taxon>Agaricomycotina</taxon>
        <taxon>Agaricomycetes</taxon>
        <taxon>Agaricomycetidae</taxon>
        <taxon>Agaricales</taxon>
        <taxon>Agaricineae</taxon>
        <taxon>Hymenogastraceae</taxon>
        <taxon>Gymnopilus</taxon>
    </lineage>
</organism>
<dbReference type="InterPro" id="IPR007527">
    <property type="entry name" value="Znf_SWIM"/>
</dbReference>
<feature type="non-terminal residue" evidence="3">
    <location>
        <position position="1"/>
    </location>
</feature>
<reference evidence="3" key="1">
    <citation type="submission" date="2020-11" db="EMBL/GenBank/DDBJ databases">
        <authorList>
            <consortium name="DOE Joint Genome Institute"/>
            <person name="Ahrendt S."/>
            <person name="Riley R."/>
            <person name="Andreopoulos W."/>
            <person name="LaButti K."/>
            <person name="Pangilinan J."/>
            <person name="Ruiz-duenas F.J."/>
            <person name="Barrasa J.M."/>
            <person name="Sanchez-Garcia M."/>
            <person name="Camarero S."/>
            <person name="Miyauchi S."/>
            <person name="Serrano A."/>
            <person name="Linde D."/>
            <person name="Babiker R."/>
            <person name="Drula E."/>
            <person name="Ayuso-Fernandez I."/>
            <person name="Pacheco R."/>
            <person name="Padilla G."/>
            <person name="Ferreira P."/>
            <person name="Barriuso J."/>
            <person name="Kellner H."/>
            <person name="Castanera R."/>
            <person name="Alfaro M."/>
            <person name="Ramirez L."/>
            <person name="Pisabarro A.G."/>
            <person name="Kuo A."/>
            <person name="Tritt A."/>
            <person name="Lipzen A."/>
            <person name="He G."/>
            <person name="Yan M."/>
            <person name="Ng V."/>
            <person name="Cullen D."/>
            <person name="Martin F."/>
            <person name="Rosso M.-N."/>
            <person name="Henrissat B."/>
            <person name="Hibbett D."/>
            <person name="Martinez A.T."/>
            <person name="Grigoriev I.V."/>
        </authorList>
    </citation>
    <scope>NUCLEOTIDE SEQUENCE</scope>
    <source>
        <strain evidence="3">AH 44721</strain>
    </source>
</reference>
<keyword evidence="1" id="KW-0863">Zinc-finger</keyword>
<keyword evidence="4" id="KW-1185">Reference proteome</keyword>
<feature type="non-terminal residue" evidence="3">
    <location>
        <position position="237"/>
    </location>
</feature>
<keyword evidence="1" id="KW-0479">Metal-binding</keyword>
<evidence type="ECO:0000313" key="4">
    <source>
        <dbReference type="Proteomes" id="UP000724874"/>
    </source>
</evidence>
<proteinExistence type="predicted"/>
<evidence type="ECO:0000259" key="2">
    <source>
        <dbReference type="PROSITE" id="PS50966"/>
    </source>
</evidence>
<dbReference type="EMBL" id="JADNYJ010000146">
    <property type="protein sequence ID" value="KAF8879756.1"/>
    <property type="molecule type" value="Genomic_DNA"/>
</dbReference>
<dbReference type="Proteomes" id="UP000724874">
    <property type="component" value="Unassembled WGS sequence"/>
</dbReference>
<name>A0A9P5NC26_GYMJU</name>
<comment type="caution">
    <text evidence="3">The sequence shown here is derived from an EMBL/GenBank/DDBJ whole genome shotgun (WGS) entry which is preliminary data.</text>
</comment>
<dbReference type="GO" id="GO:0008270">
    <property type="term" value="F:zinc ion binding"/>
    <property type="evidence" value="ECO:0007669"/>
    <property type="project" value="UniProtKB-KW"/>
</dbReference>
<dbReference type="PROSITE" id="PS50966">
    <property type="entry name" value="ZF_SWIM"/>
    <property type="match status" value="1"/>
</dbReference>
<feature type="domain" description="SWIM-type" evidence="2">
    <location>
        <begin position="37"/>
        <end position="70"/>
    </location>
</feature>
<evidence type="ECO:0000256" key="1">
    <source>
        <dbReference type="PROSITE-ProRule" id="PRU00325"/>
    </source>
</evidence>
<protein>
    <recommendedName>
        <fullName evidence="2">SWIM-type domain-containing protein</fullName>
    </recommendedName>
</protein>
<dbReference type="AlphaFoldDB" id="A0A9P5NC26"/>
<dbReference type="OrthoDB" id="2661395at2759"/>
<evidence type="ECO:0000313" key="3">
    <source>
        <dbReference type="EMBL" id="KAF8879756.1"/>
    </source>
</evidence>
<gene>
    <name evidence="3" type="ORF">CPB84DRAFT_1640918</name>
</gene>